<protein>
    <submittedName>
        <fullName evidence="2">Uncharacterized protein</fullName>
    </submittedName>
</protein>
<dbReference type="AlphaFoldDB" id="A0A2D1U9Z3"/>
<evidence type="ECO:0000313" key="2">
    <source>
        <dbReference type="EMBL" id="ATP58422.1"/>
    </source>
</evidence>
<reference evidence="2 3" key="1">
    <citation type="submission" date="2017-10" db="EMBL/GenBank/DDBJ databases">
        <title>Whole genome of Pedobacter ginsengisoli T01R-27 isolated from tomato rhizosphere.</title>
        <authorList>
            <person name="Weon H.-Y."/>
            <person name="Lee S.A."/>
            <person name="Sang M.K."/>
            <person name="Song J."/>
        </authorList>
    </citation>
    <scope>NUCLEOTIDE SEQUENCE [LARGE SCALE GENOMIC DNA]</scope>
    <source>
        <strain evidence="2 3">T01R-27</strain>
    </source>
</reference>
<keyword evidence="1" id="KW-0732">Signal</keyword>
<feature type="chain" id="PRO_5013776739" evidence="1">
    <location>
        <begin position="22"/>
        <end position="205"/>
    </location>
</feature>
<proteinExistence type="predicted"/>
<dbReference type="RefSeq" id="WP_099440324.1">
    <property type="nucleotide sequence ID" value="NZ_CP024091.1"/>
</dbReference>
<gene>
    <name evidence="2" type="ORF">CPT03_19120</name>
</gene>
<dbReference type="EMBL" id="CP024091">
    <property type="protein sequence ID" value="ATP58422.1"/>
    <property type="molecule type" value="Genomic_DNA"/>
</dbReference>
<dbReference type="Proteomes" id="UP000223749">
    <property type="component" value="Chromosome"/>
</dbReference>
<evidence type="ECO:0000313" key="3">
    <source>
        <dbReference type="Proteomes" id="UP000223749"/>
    </source>
</evidence>
<accession>A0A2D1U9Z3</accession>
<feature type="signal peptide" evidence="1">
    <location>
        <begin position="1"/>
        <end position="21"/>
    </location>
</feature>
<name>A0A2D1U9Z3_9SPHI</name>
<dbReference type="KEGG" id="pgs:CPT03_19120"/>
<dbReference type="PROSITE" id="PS51257">
    <property type="entry name" value="PROKAR_LIPOPROTEIN"/>
    <property type="match status" value="1"/>
</dbReference>
<evidence type="ECO:0000256" key="1">
    <source>
        <dbReference type="SAM" id="SignalP"/>
    </source>
</evidence>
<keyword evidence="3" id="KW-1185">Reference proteome</keyword>
<organism evidence="2 3">
    <name type="scientific">Pedobacter ginsengisoli</name>
    <dbReference type="NCBI Taxonomy" id="363852"/>
    <lineage>
        <taxon>Bacteria</taxon>
        <taxon>Pseudomonadati</taxon>
        <taxon>Bacteroidota</taxon>
        <taxon>Sphingobacteriia</taxon>
        <taxon>Sphingobacteriales</taxon>
        <taxon>Sphingobacteriaceae</taxon>
        <taxon>Pedobacter</taxon>
    </lineage>
</organism>
<sequence length="205" mass="24222">MILKITYILFLFLFACFSVSAQSLLDENPDVKQIFHKTLKNEDLEYRLPNGYNETFKDINARMGVIFLSASMCQLQTNDDSILLYITIQHIDTTKAMYNKLKSWGLEFDVNESYLNLNTDTIKHPIIHFSAGYSRRKFNAHDSGMFELEYPLQYAYRGIYTKCKGIFIHKNDMCDIKLYYFYTDKSAVNLKKNIRRSYNILRFKN</sequence>
<dbReference type="OrthoDB" id="1345242at2"/>